<accession>A0ACC3D4Z5</accession>
<protein>
    <submittedName>
        <fullName evidence="1">Uncharacterized protein</fullName>
    </submittedName>
</protein>
<keyword evidence="2" id="KW-1185">Reference proteome</keyword>
<proteinExistence type="predicted"/>
<dbReference type="Proteomes" id="UP001186974">
    <property type="component" value="Unassembled WGS sequence"/>
</dbReference>
<feature type="non-terminal residue" evidence="1">
    <location>
        <position position="244"/>
    </location>
</feature>
<organism evidence="1 2">
    <name type="scientific">Coniosporium uncinatum</name>
    <dbReference type="NCBI Taxonomy" id="93489"/>
    <lineage>
        <taxon>Eukaryota</taxon>
        <taxon>Fungi</taxon>
        <taxon>Dikarya</taxon>
        <taxon>Ascomycota</taxon>
        <taxon>Pezizomycotina</taxon>
        <taxon>Dothideomycetes</taxon>
        <taxon>Dothideomycetes incertae sedis</taxon>
        <taxon>Coniosporium</taxon>
    </lineage>
</organism>
<reference evidence="1" key="1">
    <citation type="submission" date="2024-09" db="EMBL/GenBank/DDBJ databases">
        <title>Black Yeasts Isolated from many extreme environments.</title>
        <authorList>
            <person name="Coleine C."/>
            <person name="Stajich J.E."/>
            <person name="Selbmann L."/>
        </authorList>
    </citation>
    <scope>NUCLEOTIDE SEQUENCE</scope>
    <source>
        <strain evidence="1">CCFEE 5737</strain>
    </source>
</reference>
<name>A0ACC3D4Z5_9PEZI</name>
<evidence type="ECO:0000313" key="1">
    <source>
        <dbReference type="EMBL" id="KAK3061952.1"/>
    </source>
</evidence>
<evidence type="ECO:0000313" key="2">
    <source>
        <dbReference type="Proteomes" id="UP001186974"/>
    </source>
</evidence>
<comment type="caution">
    <text evidence="1">The sequence shown here is derived from an EMBL/GenBank/DDBJ whole genome shotgun (WGS) entry which is preliminary data.</text>
</comment>
<sequence>MDDLSGLDWSSTTQNTTAPTAMKANYNYPSLRPTPSPSLSGRTTPLSAQPSGNIARITANVKPPQSKGSTPVNDSFSGLLSLNSSKTTNNLTLQARQKQLLEEKARQQAEQQKRHDAQYGAQNAAFWDSVDKGKAAPQQSRNPFAPTTQPQNGTPGISAPKNNPFSALNTQQPPRTQPSESEADILAAFDSNAPVDKSSHFPIPEPALSGRSTPARTFGNGNLEAPAAPNNAFDDDDDPFGLGQ</sequence>
<gene>
    <name evidence="1" type="ORF">LTS18_005117</name>
</gene>
<dbReference type="EMBL" id="JAWDJW010007546">
    <property type="protein sequence ID" value="KAK3061952.1"/>
    <property type="molecule type" value="Genomic_DNA"/>
</dbReference>